<gene>
    <name evidence="2" type="ORF">I4Q42_19345</name>
</gene>
<reference evidence="2 3" key="1">
    <citation type="submission" date="2020-11" db="EMBL/GenBank/DDBJ databases">
        <title>genome sequence of strain KACC 18849.</title>
        <authorList>
            <person name="Gao J."/>
            <person name="Zhang X."/>
        </authorList>
    </citation>
    <scope>NUCLEOTIDE SEQUENCE [LARGE SCALE GENOMIC DNA]</scope>
    <source>
        <strain evidence="2 3">KACC 18849</strain>
    </source>
</reference>
<dbReference type="Proteomes" id="UP000639859">
    <property type="component" value="Unassembled WGS sequence"/>
</dbReference>
<keyword evidence="1" id="KW-0812">Transmembrane</keyword>
<evidence type="ECO:0000256" key="1">
    <source>
        <dbReference type="SAM" id="Phobius"/>
    </source>
</evidence>
<dbReference type="EMBL" id="JADWOX010000016">
    <property type="protein sequence ID" value="MBI1685830.1"/>
    <property type="molecule type" value="Genomic_DNA"/>
</dbReference>
<evidence type="ECO:0000313" key="3">
    <source>
        <dbReference type="Proteomes" id="UP000639859"/>
    </source>
</evidence>
<sequence>MRVLALLLSPRGAIGPRAFGLGLLSLAMLEVVLFVVLASLDLSPPALLPAIGPWFIAFDGPMLGAQGWLLNLAVIALQAWISGVLCLKRLRDAGRGPAPLVNVWLANLALGGCALLKIVEVERSNTDSLGMLVFAITLLGAGAAGLIWIVFLMWLGPARRPAPPASTHVPAG</sequence>
<feature type="transmembrane region" description="Helical" evidence="1">
    <location>
        <begin position="68"/>
        <end position="87"/>
    </location>
</feature>
<name>A0ABS0T418_9CAUL</name>
<feature type="transmembrane region" description="Helical" evidence="1">
    <location>
        <begin position="99"/>
        <end position="119"/>
    </location>
</feature>
<evidence type="ECO:0000313" key="2">
    <source>
        <dbReference type="EMBL" id="MBI1685830.1"/>
    </source>
</evidence>
<feature type="transmembrane region" description="Helical" evidence="1">
    <location>
        <begin position="21"/>
        <end position="40"/>
    </location>
</feature>
<keyword evidence="1" id="KW-0472">Membrane</keyword>
<dbReference type="RefSeq" id="WP_198577732.1">
    <property type="nucleotide sequence ID" value="NZ_JADWOX010000016.1"/>
</dbReference>
<proteinExistence type="predicted"/>
<accession>A0ABS0T418</accession>
<feature type="transmembrane region" description="Helical" evidence="1">
    <location>
        <begin position="131"/>
        <end position="155"/>
    </location>
</feature>
<keyword evidence="3" id="KW-1185">Reference proteome</keyword>
<protein>
    <recommendedName>
        <fullName evidence="4">DUF2231 domain-containing protein</fullName>
    </recommendedName>
</protein>
<keyword evidence="1" id="KW-1133">Transmembrane helix</keyword>
<comment type="caution">
    <text evidence="2">The sequence shown here is derived from an EMBL/GenBank/DDBJ whole genome shotgun (WGS) entry which is preliminary data.</text>
</comment>
<evidence type="ECO:0008006" key="4">
    <source>
        <dbReference type="Google" id="ProtNLM"/>
    </source>
</evidence>
<organism evidence="2 3">
    <name type="scientific">Caulobacter hibisci</name>
    <dbReference type="NCBI Taxonomy" id="2035993"/>
    <lineage>
        <taxon>Bacteria</taxon>
        <taxon>Pseudomonadati</taxon>
        <taxon>Pseudomonadota</taxon>
        <taxon>Alphaproteobacteria</taxon>
        <taxon>Caulobacterales</taxon>
        <taxon>Caulobacteraceae</taxon>
        <taxon>Caulobacter</taxon>
    </lineage>
</organism>